<dbReference type="EMBL" id="LGSZ01000028">
    <property type="protein sequence ID" value="KPH81523.1"/>
    <property type="molecule type" value="Genomic_DNA"/>
</dbReference>
<dbReference type="SUPFAM" id="SSF53335">
    <property type="entry name" value="S-adenosyl-L-methionine-dependent methyltransferases"/>
    <property type="match status" value="1"/>
</dbReference>
<accession>A0A0N0MCS0</accession>
<dbReference type="RefSeq" id="WP_054208355.1">
    <property type="nucleotide sequence ID" value="NZ_LGSZ01000028.1"/>
</dbReference>
<reference evidence="2 3" key="1">
    <citation type="submission" date="2015-07" db="EMBL/GenBank/DDBJ databases">
        <title>Whole genome sequencing of Bosea vaviloviae isolated from cave pool.</title>
        <authorList>
            <person name="Tan N.E.H."/>
            <person name="Lee Y.P."/>
            <person name="Gan H.M."/>
            <person name="Barton H."/>
            <person name="Savka M.A."/>
        </authorList>
    </citation>
    <scope>NUCLEOTIDE SEQUENCE [LARGE SCALE GENOMIC DNA]</scope>
    <source>
        <strain evidence="2 3">SD260</strain>
    </source>
</reference>
<evidence type="ECO:0000259" key="1">
    <source>
        <dbReference type="Pfam" id="PF08241"/>
    </source>
</evidence>
<keyword evidence="2" id="KW-0808">Transferase</keyword>
<feature type="domain" description="Methyltransferase type 11" evidence="1">
    <location>
        <begin position="51"/>
        <end position="145"/>
    </location>
</feature>
<dbReference type="GO" id="GO:0032259">
    <property type="term" value="P:methylation"/>
    <property type="evidence" value="ECO:0007669"/>
    <property type="project" value="UniProtKB-KW"/>
</dbReference>
<dbReference type="Pfam" id="PF08241">
    <property type="entry name" value="Methyltransf_11"/>
    <property type="match status" value="1"/>
</dbReference>
<gene>
    <name evidence="2" type="ORF">AE618_07125</name>
</gene>
<dbReference type="GO" id="GO:0008757">
    <property type="term" value="F:S-adenosylmethionine-dependent methyltransferase activity"/>
    <property type="evidence" value="ECO:0007669"/>
    <property type="project" value="InterPro"/>
</dbReference>
<dbReference type="OrthoDB" id="21342at2"/>
<dbReference type="PATRIC" id="fig|1526658.3.peg.2096"/>
<comment type="caution">
    <text evidence="2">The sequence shown here is derived from an EMBL/GenBank/DDBJ whole genome shotgun (WGS) entry which is preliminary data.</text>
</comment>
<dbReference type="Proteomes" id="UP000037822">
    <property type="component" value="Unassembled WGS sequence"/>
</dbReference>
<proteinExistence type="predicted"/>
<evidence type="ECO:0000313" key="3">
    <source>
        <dbReference type="Proteomes" id="UP000037822"/>
    </source>
</evidence>
<protein>
    <submittedName>
        <fullName evidence="2">Methyltransferase type 11</fullName>
    </submittedName>
</protein>
<dbReference type="CDD" id="cd02440">
    <property type="entry name" value="AdoMet_MTases"/>
    <property type="match status" value="1"/>
</dbReference>
<organism evidence="2 3">
    <name type="scientific">Bosea vaviloviae</name>
    <dbReference type="NCBI Taxonomy" id="1526658"/>
    <lineage>
        <taxon>Bacteria</taxon>
        <taxon>Pseudomonadati</taxon>
        <taxon>Pseudomonadota</taxon>
        <taxon>Alphaproteobacteria</taxon>
        <taxon>Hyphomicrobiales</taxon>
        <taxon>Boseaceae</taxon>
        <taxon>Bosea</taxon>
    </lineage>
</organism>
<sequence length="218" mass="22642">MMEATTQAEVTAYWNARAPAFDGVASHVAQGGVWRDVLAAAFGAGGPRDVVDLGSGTGACALIAASLGHRVRGYDGSEGMLAVARAAAEAAGLSVSFDAAVIDQAAIEPASADIVTLRNVLWTLEQPMVALAQAHAALRPGGMVLVSDGLWSVAPQFRSTYDPALAARLPWHGGLTEADARRMLAETGFGDARSWQHLFASPPYPGDVPMFVLSARKA</sequence>
<evidence type="ECO:0000313" key="2">
    <source>
        <dbReference type="EMBL" id="KPH81523.1"/>
    </source>
</evidence>
<dbReference type="PANTHER" id="PTHR43861:SF1">
    <property type="entry name" value="TRANS-ACONITATE 2-METHYLTRANSFERASE"/>
    <property type="match status" value="1"/>
</dbReference>
<name>A0A0N0MCS0_9HYPH</name>
<dbReference type="Gene3D" id="3.40.50.150">
    <property type="entry name" value="Vaccinia Virus protein VP39"/>
    <property type="match status" value="1"/>
</dbReference>
<dbReference type="PANTHER" id="PTHR43861">
    <property type="entry name" value="TRANS-ACONITATE 2-METHYLTRANSFERASE-RELATED"/>
    <property type="match status" value="1"/>
</dbReference>
<keyword evidence="2" id="KW-0489">Methyltransferase</keyword>
<dbReference type="InterPro" id="IPR029063">
    <property type="entry name" value="SAM-dependent_MTases_sf"/>
</dbReference>
<keyword evidence="3" id="KW-1185">Reference proteome</keyword>
<dbReference type="InterPro" id="IPR013216">
    <property type="entry name" value="Methyltransf_11"/>
</dbReference>
<dbReference type="AlphaFoldDB" id="A0A0N0MCS0"/>